<protein>
    <submittedName>
        <fullName evidence="2">Uncharacterized protein</fullName>
    </submittedName>
</protein>
<feature type="region of interest" description="Disordered" evidence="1">
    <location>
        <begin position="68"/>
        <end position="99"/>
    </location>
</feature>
<evidence type="ECO:0000313" key="2">
    <source>
        <dbReference type="EMBL" id="KAJ1186204.1"/>
    </source>
</evidence>
<accession>A0AAV7UDX1</accession>
<proteinExistence type="predicted"/>
<name>A0AAV7UDX1_PLEWA</name>
<gene>
    <name evidence="2" type="ORF">NDU88_002987</name>
</gene>
<dbReference type="Proteomes" id="UP001066276">
    <property type="component" value="Chromosome 3_1"/>
</dbReference>
<keyword evidence="3" id="KW-1185">Reference proteome</keyword>
<evidence type="ECO:0000313" key="3">
    <source>
        <dbReference type="Proteomes" id="UP001066276"/>
    </source>
</evidence>
<organism evidence="2 3">
    <name type="scientific">Pleurodeles waltl</name>
    <name type="common">Iberian ribbed newt</name>
    <dbReference type="NCBI Taxonomy" id="8319"/>
    <lineage>
        <taxon>Eukaryota</taxon>
        <taxon>Metazoa</taxon>
        <taxon>Chordata</taxon>
        <taxon>Craniata</taxon>
        <taxon>Vertebrata</taxon>
        <taxon>Euteleostomi</taxon>
        <taxon>Amphibia</taxon>
        <taxon>Batrachia</taxon>
        <taxon>Caudata</taxon>
        <taxon>Salamandroidea</taxon>
        <taxon>Salamandridae</taxon>
        <taxon>Pleurodelinae</taxon>
        <taxon>Pleurodeles</taxon>
    </lineage>
</organism>
<evidence type="ECO:0000256" key="1">
    <source>
        <dbReference type="SAM" id="MobiDB-lite"/>
    </source>
</evidence>
<dbReference type="AlphaFoldDB" id="A0AAV7UDX1"/>
<dbReference type="EMBL" id="JANPWB010000005">
    <property type="protein sequence ID" value="KAJ1186204.1"/>
    <property type="molecule type" value="Genomic_DNA"/>
</dbReference>
<reference evidence="2" key="1">
    <citation type="journal article" date="2022" name="bioRxiv">
        <title>Sequencing and chromosome-scale assembly of the giantPleurodeles waltlgenome.</title>
        <authorList>
            <person name="Brown T."/>
            <person name="Elewa A."/>
            <person name="Iarovenko S."/>
            <person name="Subramanian E."/>
            <person name="Araus A.J."/>
            <person name="Petzold A."/>
            <person name="Susuki M."/>
            <person name="Suzuki K.-i.T."/>
            <person name="Hayashi T."/>
            <person name="Toyoda A."/>
            <person name="Oliveira C."/>
            <person name="Osipova E."/>
            <person name="Leigh N.D."/>
            <person name="Simon A."/>
            <person name="Yun M.H."/>
        </authorList>
    </citation>
    <scope>NUCLEOTIDE SEQUENCE</scope>
    <source>
        <strain evidence="2">20211129_DDA</strain>
        <tissue evidence="2">Liver</tissue>
    </source>
</reference>
<comment type="caution">
    <text evidence="2">The sequence shown here is derived from an EMBL/GenBank/DDBJ whole genome shotgun (WGS) entry which is preliminary data.</text>
</comment>
<sequence>MDRLTWPTGPQGSLGLPTPRTVGLLCRHTPPGCGTGLRPWTQGPGVFSPGPPRNAAWFIDEARSAPYNHGAPPLTAARRPNSYRGSTGIPPSPAGPKRIAGAGLTRLTSAAVSAMAQTKAPLPPPLQRVLMQVGLR</sequence>